<sequence length="173" mass="19590">MINKLLTIAILIFMSLMATAQEQIKLGSNVLLELPSNAVKYIDTAIANSLAKIDQSKAPADKSLLNRYRYKVGNAKYLFFPPGKVSDKPTMNRFTTLTVTNPKRIIKSDSRKINDNFITTNYAEGSTGSIFRFVCYNEKQNMSFRGFITFPTNEKTKTLKEINSLLENVKFLN</sequence>
<evidence type="ECO:0000313" key="3">
    <source>
        <dbReference type="Proteomes" id="UP000594759"/>
    </source>
</evidence>
<dbReference type="KEGG" id="pex:IZT61_18100"/>
<protein>
    <recommendedName>
        <fullName evidence="4">DUF4251 domain-containing protein</fullName>
    </recommendedName>
</protein>
<gene>
    <name evidence="2" type="ORF">IZT61_18100</name>
</gene>
<feature type="signal peptide" evidence="1">
    <location>
        <begin position="1"/>
        <end position="20"/>
    </location>
</feature>
<accession>A0A7S9KY38</accession>
<keyword evidence="3" id="KW-1185">Reference proteome</keyword>
<feature type="chain" id="PRO_5032714521" description="DUF4251 domain-containing protein" evidence="1">
    <location>
        <begin position="21"/>
        <end position="173"/>
    </location>
</feature>
<dbReference type="EMBL" id="CP064939">
    <property type="protein sequence ID" value="QPH38954.1"/>
    <property type="molecule type" value="Genomic_DNA"/>
</dbReference>
<name>A0A7S9KY38_9SPHI</name>
<reference evidence="2 3" key="1">
    <citation type="submission" date="2020-11" db="EMBL/GenBank/DDBJ databases">
        <title>Pedobacter endophytica, an endophytic bacteria isolated form Carex pumila.</title>
        <authorList>
            <person name="Peng Y."/>
            <person name="Jiang L."/>
            <person name="Lee J."/>
        </authorList>
    </citation>
    <scope>NUCLEOTIDE SEQUENCE [LARGE SCALE GENOMIC DNA]</scope>
    <source>
        <strain evidence="2 3">JBR3-12</strain>
    </source>
</reference>
<dbReference type="RefSeq" id="WP_196098429.1">
    <property type="nucleotide sequence ID" value="NZ_CP064939.1"/>
</dbReference>
<dbReference type="AlphaFoldDB" id="A0A7S9KY38"/>
<organism evidence="2 3">
    <name type="scientific">Pedobacter endophyticus</name>
    <dbReference type="NCBI Taxonomy" id="2789740"/>
    <lineage>
        <taxon>Bacteria</taxon>
        <taxon>Pseudomonadati</taxon>
        <taxon>Bacteroidota</taxon>
        <taxon>Sphingobacteriia</taxon>
        <taxon>Sphingobacteriales</taxon>
        <taxon>Sphingobacteriaceae</taxon>
        <taxon>Pedobacter</taxon>
    </lineage>
</organism>
<dbReference type="Proteomes" id="UP000594759">
    <property type="component" value="Chromosome"/>
</dbReference>
<proteinExistence type="predicted"/>
<evidence type="ECO:0008006" key="4">
    <source>
        <dbReference type="Google" id="ProtNLM"/>
    </source>
</evidence>
<evidence type="ECO:0000313" key="2">
    <source>
        <dbReference type="EMBL" id="QPH38954.1"/>
    </source>
</evidence>
<evidence type="ECO:0000256" key="1">
    <source>
        <dbReference type="SAM" id="SignalP"/>
    </source>
</evidence>
<keyword evidence="1" id="KW-0732">Signal</keyword>